<dbReference type="EMBL" id="JQGA01001176">
    <property type="protein sequence ID" value="KGO68865.1"/>
    <property type="molecule type" value="Genomic_DNA"/>
</dbReference>
<protein>
    <submittedName>
        <fullName evidence="1">Uncharacterized protein</fullName>
    </submittedName>
</protein>
<dbReference type="Proteomes" id="UP000030104">
    <property type="component" value="Unassembled WGS sequence"/>
</dbReference>
<evidence type="ECO:0000313" key="1">
    <source>
        <dbReference type="EMBL" id="KGO68865.1"/>
    </source>
</evidence>
<accession>A0A0A2KWX7</accession>
<gene>
    <name evidence="1" type="ORF">PITC_078060</name>
</gene>
<reference evidence="1 2" key="1">
    <citation type="journal article" date="2015" name="Mol. Plant Microbe Interact.">
        <title>Genome, transcriptome, and functional analyses of Penicillium expansum provide new insights into secondary metabolism and pathogenicity.</title>
        <authorList>
            <person name="Ballester A.R."/>
            <person name="Marcet-Houben M."/>
            <person name="Levin E."/>
            <person name="Sela N."/>
            <person name="Selma-Lazaro C."/>
            <person name="Carmona L."/>
            <person name="Wisniewski M."/>
            <person name="Droby S."/>
            <person name="Gonzalez-Candelas L."/>
            <person name="Gabaldon T."/>
        </authorList>
    </citation>
    <scope>NUCLEOTIDE SEQUENCE [LARGE SCALE GENOMIC DNA]</scope>
    <source>
        <strain evidence="1 2">PHI-1</strain>
    </source>
</reference>
<keyword evidence="2" id="KW-1185">Reference proteome</keyword>
<evidence type="ECO:0000313" key="2">
    <source>
        <dbReference type="Proteomes" id="UP000030104"/>
    </source>
</evidence>
<organism evidence="1 2">
    <name type="scientific">Penicillium italicum</name>
    <name type="common">Blue mold</name>
    <dbReference type="NCBI Taxonomy" id="40296"/>
    <lineage>
        <taxon>Eukaryota</taxon>
        <taxon>Fungi</taxon>
        <taxon>Dikarya</taxon>
        <taxon>Ascomycota</taxon>
        <taxon>Pezizomycotina</taxon>
        <taxon>Eurotiomycetes</taxon>
        <taxon>Eurotiomycetidae</taxon>
        <taxon>Eurotiales</taxon>
        <taxon>Aspergillaceae</taxon>
        <taxon>Penicillium</taxon>
    </lineage>
</organism>
<name>A0A0A2KWX7_PENIT</name>
<dbReference type="AlphaFoldDB" id="A0A0A2KWX7"/>
<dbReference type="HOGENOM" id="CLU_2868385_0_0_1"/>
<proteinExistence type="predicted"/>
<sequence>MGTDVNRYSQKNVGNGATSWPFVLGQFGSLTSSVGNGGEQIHTLAALFMSESGSLASRHGTSPR</sequence>
<comment type="caution">
    <text evidence="1">The sequence shown here is derived from an EMBL/GenBank/DDBJ whole genome shotgun (WGS) entry which is preliminary data.</text>
</comment>